<name>A0A2H1KQ19_9MICO</name>
<dbReference type="GO" id="GO:0003676">
    <property type="term" value="F:nucleic acid binding"/>
    <property type="evidence" value="ECO:0007669"/>
    <property type="project" value="InterPro"/>
</dbReference>
<accession>A0A2H1KQ19</accession>
<dbReference type="Pfam" id="PF13683">
    <property type="entry name" value="rve_3"/>
    <property type="match status" value="1"/>
</dbReference>
<organism evidence="3 4">
    <name type="scientific">Brevibacterium iodinum ATCC 49514</name>
    <dbReference type="NCBI Taxonomy" id="1255616"/>
    <lineage>
        <taxon>Bacteria</taxon>
        <taxon>Bacillati</taxon>
        <taxon>Actinomycetota</taxon>
        <taxon>Actinomycetes</taxon>
        <taxon>Micrococcales</taxon>
        <taxon>Brevibacteriaceae</taxon>
        <taxon>Brevibacterium</taxon>
    </lineage>
</organism>
<keyword evidence="4" id="KW-1185">Reference proteome</keyword>
<proteinExistence type="predicted"/>
<dbReference type="SUPFAM" id="SSF53098">
    <property type="entry name" value="Ribonuclease H-like"/>
    <property type="match status" value="1"/>
</dbReference>
<feature type="domain" description="Integrase catalytic" evidence="2">
    <location>
        <begin position="101"/>
        <end position="254"/>
    </location>
</feature>
<feature type="non-terminal residue" evidence="3">
    <location>
        <position position="263"/>
    </location>
</feature>
<dbReference type="PANTHER" id="PTHR46889:SF5">
    <property type="entry name" value="INTEGRASE PROTEIN"/>
    <property type="match status" value="1"/>
</dbReference>
<dbReference type="InterPro" id="IPR048020">
    <property type="entry name" value="Transpos_IS3"/>
</dbReference>
<evidence type="ECO:0000256" key="1">
    <source>
        <dbReference type="ARBA" id="ARBA00002286"/>
    </source>
</evidence>
<sequence length="263" mass="30562">MSSYYAYKLRQPSARAVRDRELKTAIRDVYEANYSCYGVRKMWKAINREYADRFGNIARCTVERLMRQLGIDGVRRRRKRPKTASARAEECPEDLVEREFAARRPNCLWVADITYVPTRSGWVYTTFILDVFHREFLARDALTMALAAKFRAGEDVSGLVHHSDRGVQFRSIRYGETLAESEIVASVGSRGDSYDNAMAEALNSVYKAELIDRREWSGLIDVMAETSKWIGWYNRRRLHSAIGYRPPFEVHREWIERGSDEPV</sequence>
<dbReference type="InterPro" id="IPR036397">
    <property type="entry name" value="RNaseH_sf"/>
</dbReference>
<evidence type="ECO:0000313" key="4">
    <source>
        <dbReference type="Proteomes" id="UP000234382"/>
    </source>
</evidence>
<dbReference type="AlphaFoldDB" id="A0A2H1KQ19"/>
<evidence type="ECO:0000259" key="2">
    <source>
        <dbReference type="PROSITE" id="PS50994"/>
    </source>
</evidence>
<dbReference type="GO" id="GO:0015074">
    <property type="term" value="P:DNA integration"/>
    <property type="evidence" value="ECO:0007669"/>
    <property type="project" value="InterPro"/>
</dbReference>
<dbReference type="InterPro" id="IPR025948">
    <property type="entry name" value="HTH-like_dom"/>
</dbReference>
<dbReference type="Gene3D" id="3.30.420.10">
    <property type="entry name" value="Ribonuclease H-like superfamily/Ribonuclease H"/>
    <property type="match status" value="1"/>
</dbReference>
<dbReference type="PANTHER" id="PTHR46889">
    <property type="entry name" value="TRANSPOSASE INSF FOR INSERTION SEQUENCE IS3B-RELATED"/>
    <property type="match status" value="1"/>
</dbReference>
<evidence type="ECO:0000313" key="3">
    <source>
        <dbReference type="EMBL" id="SMY01781.1"/>
    </source>
</evidence>
<protein>
    <submittedName>
        <fullName evidence="3">Transposase InsO and inactivated derivatives</fullName>
    </submittedName>
</protein>
<dbReference type="Pfam" id="PF13276">
    <property type="entry name" value="HTH_21"/>
    <property type="match status" value="1"/>
</dbReference>
<dbReference type="InterPro" id="IPR050900">
    <property type="entry name" value="Transposase_IS3/IS150/IS904"/>
</dbReference>
<dbReference type="EMBL" id="FXYX01000060">
    <property type="protein sequence ID" value="SMY01781.1"/>
    <property type="molecule type" value="Genomic_DNA"/>
</dbReference>
<dbReference type="NCBIfam" id="NF033516">
    <property type="entry name" value="transpos_IS3"/>
    <property type="match status" value="1"/>
</dbReference>
<dbReference type="PROSITE" id="PS50994">
    <property type="entry name" value="INTEGRASE"/>
    <property type="match status" value="1"/>
</dbReference>
<gene>
    <name evidence="3" type="ORF">BI49514_03231</name>
</gene>
<dbReference type="InterPro" id="IPR012337">
    <property type="entry name" value="RNaseH-like_sf"/>
</dbReference>
<dbReference type="InterPro" id="IPR001584">
    <property type="entry name" value="Integrase_cat-core"/>
</dbReference>
<comment type="function">
    <text evidence="1">Involved in the transposition of the insertion sequence.</text>
</comment>
<dbReference type="Proteomes" id="UP000234382">
    <property type="component" value="Unassembled WGS sequence"/>
</dbReference>
<reference evidence="4" key="1">
    <citation type="submission" date="2017-03" db="EMBL/GenBank/DDBJ databases">
        <authorList>
            <person name="Monnet C."/>
        </authorList>
    </citation>
    <scope>NUCLEOTIDE SEQUENCE [LARGE SCALE GENOMIC DNA]</scope>
    <source>
        <strain evidence="4">ATCC 49514</strain>
    </source>
</reference>